<dbReference type="InterPro" id="IPR006076">
    <property type="entry name" value="FAD-dep_OxRdtase"/>
</dbReference>
<feature type="domain" description="FAD dependent oxidoreductase" evidence="1">
    <location>
        <begin position="34"/>
        <end position="396"/>
    </location>
</feature>
<dbReference type="Proteomes" id="UP000831304">
    <property type="component" value="Chromosome"/>
</dbReference>
<keyword evidence="3" id="KW-1185">Reference proteome</keyword>
<accession>A0ABY4AXE9</accession>
<dbReference type="Gene3D" id="3.50.50.60">
    <property type="entry name" value="FAD/NAD(P)-binding domain"/>
    <property type="match status" value="1"/>
</dbReference>
<dbReference type="Gene3D" id="3.30.9.10">
    <property type="entry name" value="D-Amino Acid Oxidase, subunit A, domain 2"/>
    <property type="match status" value="1"/>
</dbReference>
<evidence type="ECO:0000313" key="2">
    <source>
        <dbReference type="EMBL" id="UOE27872.1"/>
    </source>
</evidence>
<dbReference type="EMBL" id="CP094533">
    <property type="protein sequence ID" value="UOE27872.1"/>
    <property type="molecule type" value="Genomic_DNA"/>
</dbReference>
<dbReference type="Pfam" id="PF01266">
    <property type="entry name" value="DAO"/>
    <property type="match status" value="1"/>
</dbReference>
<gene>
    <name evidence="2" type="ORF">MTP13_08890</name>
</gene>
<proteinExistence type="predicted"/>
<organism evidence="2 3">
    <name type="scientific">Agromyces soli</name>
    <dbReference type="NCBI Taxonomy" id="659012"/>
    <lineage>
        <taxon>Bacteria</taxon>
        <taxon>Bacillati</taxon>
        <taxon>Actinomycetota</taxon>
        <taxon>Actinomycetes</taxon>
        <taxon>Micrococcales</taxon>
        <taxon>Microbacteriaceae</taxon>
        <taxon>Agromyces</taxon>
    </lineage>
</organism>
<protein>
    <submittedName>
        <fullName evidence="2">FAD-binding oxidoreductase</fullName>
    </submittedName>
</protein>
<dbReference type="RefSeq" id="WP_243570724.1">
    <property type="nucleotide sequence ID" value="NZ_BAAARD010000001.1"/>
</dbReference>
<name>A0ABY4AXE9_9MICO</name>
<evidence type="ECO:0000259" key="1">
    <source>
        <dbReference type="Pfam" id="PF01266"/>
    </source>
</evidence>
<sequence>MKGGPHVINGEFGFWANRNEPIRADPLRESGRADVVIVGGGYTGLWTALALRAADPSLDIAVLEAEQFGFGASGRNGGWLSSKPVGMRRVLARGSGREAVLDVERRLLETMETVVDEFAAEGVDIGAERGGWIQVARTAPELARLQSSLAGHRSWGLGEERVRLVDGDALRERIDIHDAVGALVSPDCVRVDPFLLLRGVVERARAAGIRLFERSRVTAVEPGAVRVGALELRAERIVLATEGYTAALAGRGREMLPLNSAMIATRRLDDAEWARIGWDPAAGLSGSAHTYFYGQRTPDGRIIIGGRGKPYRFGSGFDERGQVDRGTVRALEAIVEDLFPGLGAEAEYAWCGVLGVPRDWTPFIDWDSDSGILQLGGYAGQGVTAARLAADAAAALLTGSDDPIARIPWVRQRPRRWEPEPLRWIGANGLYRAYSVADWVEQRSSSPRTSVIAKVADVIAGR</sequence>
<dbReference type="PANTHER" id="PTHR13847">
    <property type="entry name" value="SARCOSINE DEHYDROGENASE-RELATED"/>
    <property type="match status" value="1"/>
</dbReference>
<reference evidence="2 3" key="1">
    <citation type="submission" date="2022-03" db="EMBL/GenBank/DDBJ databases">
        <title>Agromyces sp. isolated from the gut of P. brevitarsis seulensis larvae.</title>
        <authorList>
            <person name="Won M."/>
            <person name="Kwon S.-W."/>
        </authorList>
    </citation>
    <scope>NUCLEOTIDE SEQUENCE [LARGE SCALE GENOMIC DNA]</scope>
    <source>
        <strain evidence="2 3">KACC 16215</strain>
    </source>
</reference>
<evidence type="ECO:0000313" key="3">
    <source>
        <dbReference type="Proteomes" id="UP000831304"/>
    </source>
</evidence>
<dbReference type="InterPro" id="IPR036188">
    <property type="entry name" value="FAD/NAD-bd_sf"/>
</dbReference>
<dbReference type="SUPFAM" id="SSF51905">
    <property type="entry name" value="FAD/NAD(P)-binding domain"/>
    <property type="match status" value="1"/>
</dbReference>
<dbReference type="PANTHER" id="PTHR13847:SF285">
    <property type="entry name" value="FAD DEPENDENT OXIDOREDUCTASE DOMAIN-CONTAINING PROTEIN"/>
    <property type="match status" value="1"/>
</dbReference>